<dbReference type="GeneID" id="31361991"/>
<dbReference type="EMBL" id="ADBJ01000029">
    <property type="protein sequence ID" value="EFA80570.1"/>
    <property type="molecule type" value="Genomic_DNA"/>
</dbReference>
<gene>
    <name evidence="1" type="ORF">PPL_06509</name>
</gene>
<accession>D3BDC6</accession>
<dbReference type="Pfam" id="PF05725">
    <property type="entry name" value="FNIP"/>
    <property type="match status" value="1"/>
</dbReference>
<dbReference type="FunCoup" id="D3BDC6">
    <property type="interactions" value="2"/>
</dbReference>
<keyword evidence="2" id="KW-1185">Reference proteome</keyword>
<name>D3BDC6_HETP5</name>
<dbReference type="PANTHER" id="PTHR32134:SF92">
    <property type="entry name" value="FNIP REPEAT-CONTAINING PROTEIN"/>
    <property type="match status" value="1"/>
</dbReference>
<dbReference type="AlphaFoldDB" id="D3BDC6"/>
<dbReference type="RefSeq" id="XP_020432690.1">
    <property type="nucleotide sequence ID" value="XM_020577363.1"/>
</dbReference>
<comment type="caution">
    <text evidence="1">The sequence shown here is derived from an EMBL/GenBank/DDBJ whole genome shotgun (WGS) entry which is preliminary data.</text>
</comment>
<dbReference type="PANTHER" id="PTHR32134">
    <property type="entry name" value="FNIP REPEAT-CONTAINING PROTEIN"/>
    <property type="match status" value="1"/>
</dbReference>
<dbReference type="Proteomes" id="UP000001396">
    <property type="component" value="Unassembled WGS sequence"/>
</dbReference>
<evidence type="ECO:0000313" key="2">
    <source>
        <dbReference type="Proteomes" id="UP000001396"/>
    </source>
</evidence>
<dbReference type="InterPro" id="IPR008615">
    <property type="entry name" value="FNIP"/>
</dbReference>
<proteinExistence type="predicted"/>
<dbReference type="InterPro" id="IPR051251">
    <property type="entry name" value="STK_FNIP-Repeat"/>
</dbReference>
<organism evidence="1 2">
    <name type="scientific">Heterostelium pallidum (strain ATCC 26659 / Pp 5 / PN500)</name>
    <name type="common">Cellular slime mold</name>
    <name type="synonym">Polysphondylium pallidum</name>
    <dbReference type="NCBI Taxonomy" id="670386"/>
    <lineage>
        <taxon>Eukaryota</taxon>
        <taxon>Amoebozoa</taxon>
        <taxon>Evosea</taxon>
        <taxon>Eumycetozoa</taxon>
        <taxon>Dictyostelia</taxon>
        <taxon>Acytosteliales</taxon>
        <taxon>Acytosteliaceae</taxon>
        <taxon>Heterostelium</taxon>
    </lineage>
</organism>
<reference evidence="1 2" key="1">
    <citation type="journal article" date="2011" name="Genome Res.">
        <title>Phylogeny-wide analysis of social amoeba genomes highlights ancient origins for complex intercellular communication.</title>
        <authorList>
            <person name="Heidel A.J."/>
            <person name="Lawal H.M."/>
            <person name="Felder M."/>
            <person name="Schilde C."/>
            <person name="Helps N.R."/>
            <person name="Tunggal B."/>
            <person name="Rivero F."/>
            <person name="John U."/>
            <person name="Schleicher M."/>
            <person name="Eichinger L."/>
            <person name="Platzer M."/>
            <person name="Noegel A.A."/>
            <person name="Schaap P."/>
            <person name="Gloeckner G."/>
        </authorList>
    </citation>
    <scope>NUCLEOTIDE SEQUENCE [LARGE SCALE GENOMIC DNA]</scope>
    <source>
        <strain evidence="2">ATCC 26659 / Pp 5 / PN500</strain>
    </source>
</reference>
<protein>
    <submittedName>
        <fullName evidence="1">Uncharacterized protein</fullName>
    </submittedName>
</protein>
<evidence type="ECO:0000313" key="1">
    <source>
        <dbReference type="EMBL" id="EFA80570.1"/>
    </source>
</evidence>
<dbReference type="InParanoid" id="D3BDC6"/>
<sequence>MERLKINSKKNKNCPLFINYIDDNIDRIVFTLVCKRWFNERGRYLSFNTNHIHNILNNELKKNMFLNSYKSIYIDSLNRKNNYHLTVDESETFLFEYFMTPDQLFEKNEIPSNVSTITLRNVLIFDTLFRQPLEPGLLPSSLKSLKFKCYHTLKVGSLPPKLEELYISIDRSLTIEDGALPLTISKLAAPIWLLPTIKSLANLKSLSLLYSGQDETIDLSYLPRSVTELNIDNGTLISTIPSSIKHLTLCNVEYGNIDEIFKDRSQYQLDYLSIHVHTHESLEGLNIKELVVELHSIEYKNEDYYEYSAIPDGVETLRIGNGISIFTNDVPTSVQTLQLFSLDCIFAERNETLPTSLKEMVIENDEDIEQQFIGDMVPSSVRSMTLPSFRLPFSHIPDNLIFYRPIEEIDEKICLRRIDDQHYLFFTEEPNYFSAIVHRSRMKRIEAYYKSKF</sequence>